<evidence type="ECO:0000313" key="2">
    <source>
        <dbReference type="EMBL" id="GMA40814.1"/>
    </source>
</evidence>
<feature type="region of interest" description="Disordered" evidence="1">
    <location>
        <begin position="381"/>
        <end position="400"/>
    </location>
</feature>
<sequence>MTSDRSCLEPSEAVRRNRAEDFGLDLSGFSPQDLDDLTARFATGTMGAFTDTLAKVGYCSRPVQLVGSSATADKATGEVLGTYSSRDAPLGVTYVACGNRRASVCAACSRLYAADTFQMLRAGVAGGKQVPEHVRDNPLLFVTLTAPSFGAVHRASSGQAGCRPEAGRPRCRHGASQSCRRHDDEGVVGSPLCPGCYDYTTHVVWQWHAPELWRRFVIRLRRRVAHLLGVRESKLGSVATVQYAKVAEYQVRGAVHFHALIRLDGPRTAEGFAPAPADLDCSALAAEVRCAARDVSYLAPATGDDDAGRLLRFGRQLDVRVVRASRRDDDPDAALSAEQVAGYIAKYATKGAGDTVFTGPRDHYDRLIAVARRIGSAARRRADARREAGQVEPDDEGDPYERLADWSHTLAFRGHFSTKSRRYSVTLGKLRRARRRWQVLAAQSRATGVPIDIDDLEHRLLADEEETTLVIGSWQFAGLGWATEGDAALAVAAAARAREYAAARAAHRH</sequence>
<gene>
    <name evidence="2" type="ORF">GCM10025883_28590</name>
</gene>
<evidence type="ECO:0000256" key="1">
    <source>
        <dbReference type="SAM" id="MobiDB-lite"/>
    </source>
</evidence>
<organism evidence="2 3">
    <name type="scientific">Mobilicoccus caccae</name>
    <dbReference type="NCBI Taxonomy" id="1859295"/>
    <lineage>
        <taxon>Bacteria</taxon>
        <taxon>Bacillati</taxon>
        <taxon>Actinomycetota</taxon>
        <taxon>Actinomycetes</taxon>
        <taxon>Micrococcales</taxon>
        <taxon>Dermatophilaceae</taxon>
        <taxon>Mobilicoccus</taxon>
    </lineage>
</organism>
<proteinExistence type="predicted"/>
<keyword evidence="3" id="KW-1185">Reference proteome</keyword>
<dbReference type="Pfam" id="PF20199">
    <property type="entry name" value="RepSA"/>
    <property type="match status" value="1"/>
</dbReference>
<evidence type="ECO:0000313" key="3">
    <source>
        <dbReference type="Proteomes" id="UP001157126"/>
    </source>
</evidence>
<comment type="caution">
    <text evidence="2">The sequence shown here is derived from an EMBL/GenBank/DDBJ whole genome shotgun (WGS) entry which is preliminary data.</text>
</comment>
<dbReference type="EMBL" id="BSUO01000001">
    <property type="protein sequence ID" value="GMA40814.1"/>
    <property type="molecule type" value="Genomic_DNA"/>
</dbReference>
<protein>
    <submittedName>
        <fullName evidence="2">Replication initiation protein</fullName>
    </submittedName>
</protein>
<dbReference type="Proteomes" id="UP001157126">
    <property type="component" value="Unassembled WGS sequence"/>
</dbReference>
<reference evidence="3" key="1">
    <citation type="journal article" date="2019" name="Int. J. Syst. Evol. Microbiol.">
        <title>The Global Catalogue of Microorganisms (GCM) 10K type strain sequencing project: providing services to taxonomists for standard genome sequencing and annotation.</title>
        <authorList>
            <consortium name="The Broad Institute Genomics Platform"/>
            <consortium name="The Broad Institute Genome Sequencing Center for Infectious Disease"/>
            <person name="Wu L."/>
            <person name="Ma J."/>
        </authorList>
    </citation>
    <scope>NUCLEOTIDE SEQUENCE [LARGE SCALE GENOMIC DNA]</scope>
    <source>
        <strain evidence="3">NBRC 113072</strain>
    </source>
</reference>
<dbReference type="InterPro" id="IPR046828">
    <property type="entry name" value="RepSA"/>
</dbReference>
<name>A0ABQ6IVS1_9MICO</name>
<accession>A0ABQ6IVS1</accession>
<dbReference type="RefSeq" id="WP_284304452.1">
    <property type="nucleotide sequence ID" value="NZ_BSUO01000001.1"/>
</dbReference>